<name>A0A2U2PKT7_9SPHI</name>
<dbReference type="Pfam" id="PF02518">
    <property type="entry name" value="HATPase_c"/>
    <property type="match status" value="1"/>
</dbReference>
<dbReference type="SUPFAM" id="SSF47384">
    <property type="entry name" value="Homodimeric domain of signal transducing histidine kinase"/>
    <property type="match status" value="1"/>
</dbReference>
<dbReference type="InterPro" id="IPR003594">
    <property type="entry name" value="HATPase_dom"/>
</dbReference>
<keyword evidence="10" id="KW-1185">Reference proteome</keyword>
<reference evidence="9 10" key="1">
    <citation type="submission" date="2018-04" db="EMBL/GenBank/DDBJ databases">
        <title>Pedobacter chongqingensis sp. nov., isolated from a rottenly hemp rope.</title>
        <authorList>
            <person name="Cai Y."/>
        </authorList>
    </citation>
    <scope>NUCLEOTIDE SEQUENCE [LARGE SCALE GENOMIC DNA]</scope>
    <source>
        <strain evidence="9 10">FJ4-8</strain>
    </source>
</reference>
<sequence>MSGFFSKLAILCCCWTITLAGDGPAHTKRTVNAHVQNSLKQAKADYGDGNYPEAMEGALEAYSHGQKTGDLAMLADAGNLIGLVDLAQGQTAAAIVYFRNAERINRKLGNQERVAANLLNISLAQSELQKLDSAVYYVRKSLTISSAHHIKNLIAMGRNHLGDYYFRQNKLAASEAEFMAVLTNKAYQDDWENSFANTGMARIMFSRKNFQQAALAADRAFTLAKAVNAKWDAAQALEVAHRAYRAAGNDKKAYDRLLAYKLYSDSLFNVESEKIIAQLRYKQKSVENDNLRKQVELARKQQKIDQLIIIVVLIASLLILFIAVVLYRRHRQMTRRNLMLKADHEASLHQNKIIEAQNEELNLMNRDNNRLLSIIAHDLRSPFAAIENTIAFFKSEGLSNEELTMLSEALSSQVSTASGMLNGLLMWAANQRGGMSYFPVEVDLQRKVDKVIDVYIAAARHKSITIEHLKADLPSVTGDADQIRIMIHNLISNSIKFTAESGHICIRYELKGNFLDLIIEDTGIGMSQEKLDNILAGRHEQTSTYGTGNEKGIGLGLHLVRDFAIKNGVHFLGETVINSGTQFRLRFNRLSYKAHS</sequence>
<dbReference type="InterPro" id="IPR011990">
    <property type="entry name" value="TPR-like_helical_dom_sf"/>
</dbReference>
<keyword evidence="5" id="KW-0902">Two-component regulatory system</keyword>
<keyword evidence="7" id="KW-0732">Signal</keyword>
<evidence type="ECO:0000256" key="4">
    <source>
        <dbReference type="ARBA" id="ARBA00022777"/>
    </source>
</evidence>
<dbReference type="RefSeq" id="WP_109414287.1">
    <property type="nucleotide sequence ID" value="NZ_QEAS01000002.1"/>
</dbReference>
<dbReference type="Proteomes" id="UP000245647">
    <property type="component" value="Unassembled WGS sequence"/>
</dbReference>
<dbReference type="InterPro" id="IPR036890">
    <property type="entry name" value="HATPase_C_sf"/>
</dbReference>
<dbReference type="OrthoDB" id="9810447at2"/>
<gene>
    <name evidence="9" type="ORF">DDR33_03020</name>
</gene>
<dbReference type="SMART" id="SM00388">
    <property type="entry name" value="HisKA"/>
    <property type="match status" value="1"/>
</dbReference>
<evidence type="ECO:0000256" key="3">
    <source>
        <dbReference type="ARBA" id="ARBA00022679"/>
    </source>
</evidence>
<evidence type="ECO:0000256" key="6">
    <source>
        <dbReference type="SAM" id="Phobius"/>
    </source>
</evidence>
<dbReference type="CDD" id="cd00082">
    <property type="entry name" value="HisKA"/>
    <property type="match status" value="1"/>
</dbReference>
<dbReference type="Gene3D" id="1.25.40.10">
    <property type="entry name" value="Tetratricopeptide repeat domain"/>
    <property type="match status" value="1"/>
</dbReference>
<organism evidence="9 10">
    <name type="scientific">Pararcticibacter amylolyticus</name>
    <dbReference type="NCBI Taxonomy" id="2173175"/>
    <lineage>
        <taxon>Bacteria</taxon>
        <taxon>Pseudomonadati</taxon>
        <taxon>Bacteroidota</taxon>
        <taxon>Sphingobacteriia</taxon>
        <taxon>Sphingobacteriales</taxon>
        <taxon>Sphingobacteriaceae</taxon>
        <taxon>Pararcticibacter</taxon>
    </lineage>
</organism>
<evidence type="ECO:0000256" key="5">
    <source>
        <dbReference type="ARBA" id="ARBA00023012"/>
    </source>
</evidence>
<dbReference type="InterPro" id="IPR036097">
    <property type="entry name" value="HisK_dim/P_sf"/>
</dbReference>
<feature type="transmembrane region" description="Helical" evidence="6">
    <location>
        <begin position="307"/>
        <end position="327"/>
    </location>
</feature>
<dbReference type="Gene3D" id="1.10.287.130">
    <property type="match status" value="1"/>
</dbReference>
<evidence type="ECO:0000313" key="10">
    <source>
        <dbReference type="Proteomes" id="UP000245647"/>
    </source>
</evidence>
<dbReference type="SMART" id="SM00387">
    <property type="entry name" value="HATPase_c"/>
    <property type="match status" value="1"/>
</dbReference>
<dbReference type="AlphaFoldDB" id="A0A2U2PKT7"/>
<keyword evidence="6" id="KW-1133">Transmembrane helix</keyword>
<protein>
    <recommendedName>
        <fullName evidence="2">histidine kinase</fullName>
        <ecNumber evidence="2">2.7.13.3</ecNumber>
    </recommendedName>
</protein>
<feature type="signal peptide" evidence="7">
    <location>
        <begin position="1"/>
        <end position="20"/>
    </location>
</feature>
<dbReference type="InterPro" id="IPR003661">
    <property type="entry name" value="HisK_dim/P_dom"/>
</dbReference>
<dbReference type="SUPFAM" id="SSF55874">
    <property type="entry name" value="ATPase domain of HSP90 chaperone/DNA topoisomerase II/histidine kinase"/>
    <property type="match status" value="1"/>
</dbReference>
<dbReference type="PANTHER" id="PTHR43711">
    <property type="entry name" value="TWO-COMPONENT HISTIDINE KINASE"/>
    <property type="match status" value="1"/>
</dbReference>
<dbReference type="PROSITE" id="PS50109">
    <property type="entry name" value="HIS_KIN"/>
    <property type="match status" value="1"/>
</dbReference>
<dbReference type="SUPFAM" id="SSF48452">
    <property type="entry name" value="TPR-like"/>
    <property type="match status" value="1"/>
</dbReference>
<feature type="domain" description="Histidine kinase" evidence="8">
    <location>
        <begin position="374"/>
        <end position="591"/>
    </location>
</feature>
<accession>A0A2U2PKT7</accession>
<dbReference type="GO" id="GO:0000155">
    <property type="term" value="F:phosphorelay sensor kinase activity"/>
    <property type="evidence" value="ECO:0007669"/>
    <property type="project" value="InterPro"/>
</dbReference>
<feature type="chain" id="PRO_5015458612" description="histidine kinase" evidence="7">
    <location>
        <begin position="21"/>
        <end position="596"/>
    </location>
</feature>
<dbReference type="PANTHER" id="PTHR43711:SF26">
    <property type="entry name" value="SENSOR HISTIDINE KINASE RCSC"/>
    <property type="match status" value="1"/>
</dbReference>
<keyword evidence="3" id="KW-0808">Transferase</keyword>
<evidence type="ECO:0000256" key="7">
    <source>
        <dbReference type="SAM" id="SignalP"/>
    </source>
</evidence>
<dbReference type="EMBL" id="QEAS01000002">
    <property type="protein sequence ID" value="PWG82010.1"/>
    <property type="molecule type" value="Genomic_DNA"/>
</dbReference>
<keyword evidence="4" id="KW-0418">Kinase</keyword>
<evidence type="ECO:0000259" key="8">
    <source>
        <dbReference type="PROSITE" id="PS50109"/>
    </source>
</evidence>
<dbReference type="Gene3D" id="3.30.565.10">
    <property type="entry name" value="Histidine kinase-like ATPase, C-terminal domain"/>
    <property type="match status" value="1"/>
</dbReference>
<dbReference type="InterPro" id="IPR005467">
    <property type="entry name" value="His_kinase_dom"/>
</dbReference>
<evidence type="ECO:0000313" key="9">
    <source>
        <dbReference type="EMBL" id="PWG82010.1"/>
    </source>
</evidence>
<dbReference type="EC" id="2.7.13.3" evidence="2"/>
<keyword evidence="6" id="KW-0812">Transmembrane</keyword>
<proteinExistence type="predicted"/>
<evidence type="ECO:0000256" key="1">
    <source>
        <dbReference type="ARBA" id="ARBA00000085"/>
    </source>
</evidence>
<evidence type="ECO:0000256" key="2">
    <source>
        <dbReference type="ARBA" id="ARBA00012438"/>
    </source>
</evidence>
<comment type="catalytic activity">
    <reaction evidence="1">
        <text>ATP + protein L-histidine = ADP + protein N-phospho-L-histidine.</text>
        <dbReference type="EC" id="2.7.13.3"/>
    </reaction>
</comment>
<keyword evidence="6" id="KW-0472">Membrane</keyword>
<dbReference type="InterPro" id="IPR050736">
    <property type="entry name" value="Sensor_HK_Regulatory"/>
</dbReference>
<comment type="caution">
    <text evidence="9">The sequence shown here is derived from an EMBL/GenBank/DDBJ whole genome shotgun (WGS) entry which is preliminary data.</text>
</comment>